<gene>
    <name evidence="6" type="ORF">AC631_01650</name>
</gene>
<dbReference type="GeneID" id="26838659"/>
<feature type="compositionally biased region" description="Basic and acidic residues" evidence="2">
    <location>
        <begin position="721"/>
        <end position="731"/>
    </location>
</feature>
<evidence type="ECO:0000313" key="6">
    <source>
        <dbReference type="EMBL" id="KSA02567.1"/>
    </source>
</evidence>
<dbReference type="PANTHER" id="PTHR23065:SF17">
    <property type="entry name" value="RHO-GTPASE-ACTIVATING PROTEIN RGD2"/>
    <property type="match status" value="1"/>
</dbReference>
<dbReference type="InterPro" id="IPR027267">
    <property type="entry name" value="AH/BAR_dom_sf"/>
</dbReference>
<dbReference type="EMBL" id="LMYN01000024">
    <property type="protein sequence ID" value="KSA02567.1"/>
    <property type="molecule type" value="Genomic_DNA"/>
</dbReference>
<dbReference type="Proteomes" id="UP000054251">
    <property type="component" value="Unassembled WGS sequence"/>
</dbReference>
<feature type="compositionally biased region" description="Polar residues" evidence="2">
    <location>
        <begin position="740"/>
        <end position="752"/>
    </location>
</feature>
<dbReference type="GO" id="GO:0005886">
    <property type="term" value="C:plasma membrane"/>
    <property type="evidence" value="ECO:0007669"/>
    <property type="project" value="TreeGrafter"/>
</dbReference>
<dbReference type="GO" id="GO:0000935">
    <property type="term" value="C:division septum"/>
    <property type="evidence" value="ECO:0007669"/>
    <property type="project" value="TreeGrafter"/>
</dbReference>
<accession>A0A0V1Q273</accession>
<protein>
    <recommendedName>
        <fullName evidence="8">Rho-GTPase-activating protein RGD2</fullName>
    </recommendedName>
</protein>
<dbReference type="GO" id="GO:0007010">
    <property type="term" value="P:cytoskeleton organization"/>
    <property type="evidence" value="ECO:0007669"/>
    <property type="project" value="TreeGrafter"/>
</dbReference>
<dbReference type="CDD" id="cd04399">
    <property type="entry name" value="RhoGAP_fRGD2"/>
    <property type="match status" value="1"/>
</dbReference>
<dbReference type="Gene3D" id="1.20.1270.60">
    <property type="entry name" value="Arfaptin homology (AH) domain/BAR domain"/>
    <property type="match status" value="2"/>
</dbReference>
<dbReference type="SUPFAM" id="SSF46785">
    <property type="entry name" value="Winged helix' DNA-binding domain"/>
    <property type="match status" value="1"/>
</dbReference>
<dbReference type="Pfam" id="PF00611">
    <property type="entry name" value="FCH"/>
    <property type="match status" value="1"/>
</dbReference>
<dbReference type="Pfam" id="PF00620">
    <property type="entry name" value="RhoGAP"/>
    <property type="match status" value="1"/>
</dbReference>
<dbReference type="InterPro" id="IPR000198">
    <property type="entry name" value="RhoGAP_dom"/>
</dbReference>
<comment type="caution">
    <text evidence="6">The sequence shown here is derived from an EMBL/GenBank/DDBJ whole genome shotgun (WGS) entry which is preliminary data.</text>
</comment>
<feature type="domain" description="DEP" evidence="3">
    <location>
        <begin position="211"/>
        <end position="292"/>
    </location>
</feature>
<dbReference type="InterPro" id="IPR008936">
    <property type="entry name" value="Rho_GTPase_activation_prot"/>
</dbReference>
<evidence type="ECO:0000259" key="4">
    <source>
        <dbReference type="PROSITE" id="PS50238"/>
    </source>
</evidence>
<proteinExistence type="predicted"/>
<feature type="compositionally biased region" description="Basic and acidic residues" evidence="2">
    <location>
        <begin position="868"/>
        <end position="879"/>
    </location>
</feature>
<dbReference type="GO" id="GO:0007264">
    <property type="term" value="P:small GTPase-mediated signal transduction"/>
    <property type="evidence" value="ECO:0007669"/>
    <property type="project" value="TreeGrafter"/>
</dbReference>
<feature type="compositionally biased region" description="Basic and acidic residues" evidence="2">
    <location>
        <begin position="891"/>
        <end position="909"/>
    </location>
</feature>
<feature type="region of interest" description="Disordered" evidence="2">
    <location>
        <begin position="695"/>
        <end position="920"/>
    </location>
</feature>
<dbReference type="SMART" id="SM00049">
    <property type="entry name" value="DEP"/>
    <property type="match status" value="1"/>
</dbReference>
<reference evidence="6 7" key="1">
    <citation type="submission" date="2015-11" db="EMBL/GenBank/DDBJ databases">
        <title>The genome of Debaryomyces fabryi.</title>
        <authorList>
            <person name="Tafer H."/>
            <person name="Lopandic K."/>
        </authorList>
    </citation>
    <scope>NUCLEOTIDE SEQUENCE [LARGE SCALE GENOMIC DNA]</scope>
    <source>
        <strain evidence="6 7">CBS 789</strain>
    </source>
</reference>
<sequence length="920" mass="104916">MSFADSFWTQDYHLGFKILFDQLHEGVNENDDFIQLFTKRMELEIIYGTQLESIEKSLKSSSKRQNNDDYVSSIKNAYQKINENFNKQAGYHLQIGSNIQLLVLDPFSKWCKEHKQRVEYSESVLFDKYKAFKNSKTNLEKLQKRYFNRCRMLEEFKSHYTEDEINEELKDLEFADNIETKEEEGEADGTVYDLGGTKYDNKSVKALLTTILKNIELTSHKVPILGTYNNVSSGSAITQWLLDNMEELNRNIAKAEIFGQDLVNNGFIRLIGSMSGGKNFINSSQFFYQWKPIVFEITKISELESVISEADSALSRTSSTAAKGSQFADYFEDMKQAMGVTSIDYKDKSQLSKLVVDVNALDEQYYKSTVNLDKIRCELEEIIMDHLTFMQKCELDRLKAIKKVTFDFIASFANKVNTMKQICDELLVLEETIHPMSDLKFLIENYATGKFKPQVVLYDNYYNSNIKQTFGVDLTVKSRLDRKVVPLIIQCILSHLDKVYPDLVNDQERINLWTMPIHLTQVHQLRFQLNDTNDASKINEILSGTHPMIITNVLKLYFMELPDSVIPHDYYDLIKSLYQNYPVNSDDSTVNESRINGLQNLLVDLPKCSLATLDAILTHLSRLINIIGSKNEELSKSLQLKLSKEFANLILRPKLDLLSFDGSNNSSSYINDKHQYTFINDLFEYKDTIFKELRRRNSSRSNNPTRESSTKTTRSVLSAQDNRKSRLESKLQKAVHNSKKNTANESNSNFSISKDADSGPKSNKSDNIGPSVYSSERPDPPSTPPPSTPKKSAPTSLRRSTSPNKKKLNTYLKDSNGNNSSSNSQRIIVSSKPSKKDIVINKDSNSSSNESPSGSCSDLTQPRFVQGLERKTSVKDMASKFDSPTPPPELPAKDNDKRKKQGKSEKDDRDNNDEGVIIVD</sequence>
<dbReference type="InterPro" id="IPR036390">
    <property type="entry name" value="WH_DNA-bd_sf"/>
</dbReference>
<dbReference type="OrthoDB" id="2155291at2759"/>
<feature type="compositionally biased region" description="Low complexity" evidence="2">
    <location>
        <begin position="815"/>
        <end position="824"/>
    </location>
</feature>
<dbReference type="PROSITE" id="PS50186">
    <property type="entry name" value="DEP"/>
    <property type="match status" value="1"/>
</dbReference>
<dbReference type="PROSITE" id="PS51741">
    <property type="entry name" value="F_BAR"/>
    <property type="match status" value="1"/>
</dbReference>
<dbReference type="GO" id="GO:0005096">
    <property type="term" value="F:GTPase activator activity"/>
    <property type="evidence" value="ECO:0007669"/>
    <property type="project" value="TreeGrafter"/>
</dbReference>
<dbReference type="AlphaFoldDB" id="A0A0V1Q273"/>
<name>A0A0V1Q273_9ASCO</name>
<dbReference type="InterPro" id="IPR000591">
    <property type="entry name" value="DEP_dom"/>
</dbReference>
<dbReference type="PANTHER" id="PTHR23065">
    <property type="entry name" value="PROLINE-SERINE-THREONINE PHOSPHATASE INTERACTING PROTEIN 1"/>
    <property type="match status" value="1"/>
</dbReference>
<evidence type="ECO:0000256" key="2">
    <source>
        <dbReference type="SAM" id="MobiDB-lite"/>
    </source>
</evidence>
<dbReference type="Gene3D" id="1.10.10.10">
    <property type="entry name" value="Winged helix-like DNA-binding domain superfamily/Winged helix DNA-binding domain"/>
    <property type="match status" value="1"/>
</dbReference>
<evidence type="ECO:0000259" key="3">
    <source>
        <dbReference type="PROSITE" id="PS50186"/>
    </source>
</evidence>
<feature type="compositionally biased region" description="Polar residues" evidence="2">
    <location>
        <begin position="710"/>
        <end position="720"/>
    </location>
</feature>
<dbReference type="SUPFAM" id="SSF103657">
    <property type="entry name" value="BAR/IMD domain-like"/>
    <property type="match status" value="1"/>
</dbReference>
<keyword evidence="7" id="KW-1185">Reference proteome</keyword>
<evidence type="ECO:0008006" key="8">
    <source>
        <dbReference type="Google" id="ProtNLM"/>
    </source>
</evidence>
<dbReference type="SMART" id="SM00055">
    <property type="entry name" value="FCH"/>
    <property type="match status" value="1"/>
</dbReference>
<dbReference type="SUPFAM" id="SSF48350">
    <property type="entry name" value="GTPase activation domain, GAP"/>
    <property type="match status" value="1"/>
</dbReference>
<feature type="compositionally biased region" description="Low complexity" evidence="2">
    <location>
        <begin position="844"/>
        <end position="857"/>
    </location>
</feature>
<keyword evidence="1" id="KW-0175">Coiled coil</keyword>
<dbReference type="SMART" id="SM00324">
    <property type="entry name" value="RhoGAP"/>
    <property type="match status" value="1"/>
</dbReference>
<organism evidence="6 7">
    <name type="scientific">Debaryomyces fabryi</name>
    <dbReference type="NCBI Taxonomy" id="58627"/>
    <lineage>
        <taxon>Eukaryota</taxon>
        <taxon>Fungi</taxon>
        <taxon>Dikarya</taxon>
        <taxon>Ascomycota</taxon>
        <taxon>Saccharomycotina</taxon>
        <taxon>Pichiomycetes</taxon>
        <taxon>Debaryomycetaceae</taxon>
        <taxon>Debaryomyces</taxon>
    </lineage>
</organism>
<dbReference type="Gene3D" id="1.10.555.10">
    <property type="entry name" value="Rho GTPase activation protein"/>
    <property type="match status" value="1"/>
</dbReference>
<dbReference type="RefSeq" id="XP_015468669.1">
    <property type="nucleotide sequence ID" value="XM_015610480.1"/>
</dbReference>
<evidence type="ECO:0000313" key="7">
    <source>
        <dbReference type="Proteomes" id="UP000054251"/>
    </source>
</evidence>
<feature type="domain" description="Rho-GAP" evidence="4">
    <location>
        <begin position="472"/>
        <end position="690"/>
    </location>
</feature>
<dbReference type="Pfam" id="PF00610">
    <property type="entry name" value="DEP"/>
    <property type="match status" value="1"/>
</dbReference>
<dbReference type="PROSITE" id="PS50238">
    <property type="entry name" value="RHOGAP"/>
    <property type="match status" value="1"/>
</dbReference>
<evidence type="ECO:0000259" key="5">
    <source>
        <dbReference type="PROSITE" id="PS51741"/>
    </source>
</evidence>
<dbReference type="InterPro" id="IPR001060">
    <property type="entry name" value="FCH_dom"/>
</dbReference>
<dbReference type="InterPro" id="IPR031160">
    <property type="entry name" value="F_BAR_dom"/>
</dbReference>
<evidence type="ECO:0000256" key="1">
    <source>
        <dbReference type="PROSITE-ProRule" id="PRU01077"/>
    </source>
</evidence>
<dbReference type="InterPro" id="IPR036388">
    <property type="entry name" value="WH-like_DNA-bd_sf"/>
</dbReference>
<feature type="domain" description="F-BAR" evidence="5">
    <location>
        <begin position="1"/>
        <end position="438"/>
    </location>
</feature>
<dbReference type="GO" id="GO:0005737">
    <property type="term" value="C:cytoplasm"/>
    <property type="evidence" value="ECO:0007669"/>
    <property type="project" value="TreeGrafter"/>
</dbReference>